<reference evidence="6 7" key="1">
    <citation type="submission" date="2024-01" db="EMBL/GenBank/DDBJ databases">
        <title>Comparative genomics of Cryptococcus and Kwoniella reveals pathogenesis evolution and contrasting modes of karyotype evolution via chromosome fusion or intercentromeric recombination.</title>
        <authorList>
            <person name="Coelho M.A."/>
            <person name="David-Palma M."/>
            <person name="Shea T."/>
            <person name="Bowers K."/>
            <person name="McGinley-Smith S."/>
            <person name="Mohammad A.W."/>
            <person name="Gnirke A."/>
            <person name="Yurkov A.M."/>
            <person name="Nowrousian M."/>
            <person name="Sun S."/>
            <person name="Cuomo C.A."/>
            <person name="Heitman J."/>
        </authorList>
    </citation>
    <scope>NUCLEOTIDE SEQUENCE [LARGE SCALE GENOMIC DNA]</scope>
    <source>
        <strain evidence="6">CBS 11374</strain>
    </source>
</reference>
<feature type="compositionally biased region" description="Low complexity" evidence="4">
    <location>
        <begin position="193"/>
        <end position="226"/>
    </location>
</feature>
<feature type="region of interest" description="Disordered" evidence="4">
    <location>
        <begin position="445"/>
        <end position="509"/>
    </location>
</feature>
<feature type="compositionally biased region" description="Polar residues" evidence="4">
    <location>
        <begin position="1224"/>
        <end position="1236"/>
    </location>
</feature>
<evidence type="ECO:0000256" key="4">
    <source>
        <dbReference type="SAM" id="MobiDB-lite"/>
    </source>
</evidence>
<feature type="region of interest" description="Disordered" evidence="4">
    <location>
        <begin position="1"/>
        <end position="42"/>
    </location>
</feature>
<evidence type="ECO:0000313" key="6">
    <source>
        <dbReference type="EMBL" id="WRT64251.1"/>
    </source>
</evidence>
<feature type="region of interest" description="Disordered" evidence="4">
    <location>
        <begin position="140"/>
        <end position="249"/>
    </location>
</feature>
<dbReference type="GeneID" id="87953313"/>
<dbReference type="Proteomes" id="UP001329825">
    <property type="component" value="Chromosome 1"/>
</dbReference>
<dbReference type="InterPro" id="IPR027483">
    <property type="entry name" value="PInositol-4-P-4/5-kinase_C_sf"/>
</dbReference>
<keyword evidence="2 3" id="KW-0067">ATP-binding</keyword>
<feature type="compositionally biased region" description="Polar residues" evidence="4">
    <location>
        <begin position="1323"/>
        <end position="1334"/>
    </location>
</feature>
<name>A0ABZ1CUA4_9TREE</name>
<feature type="compositionally biased region" description="Basic and acidic residues" evidence="4">
    <location>
        <begin position="176"/>
        <end position="186"/>
    </location>
</feature>
<evidence type="ECO:0000256" key="1">
    <source>
        <dbReference type="ARBA" id="ARBA00022741"/>
    </source>
</evidence>
<dbReference type="EMBL" id="CP141881">
    <property type="protein sequence ID" value="WRT64251.1"/>
    <property type="molecule type" value="Genomic_DNA"/>
</dbReference>
<dbReference type="InterPro" id="IPR027484">
    <property type="entry name" value="PInositol-4-P-5-kinase_N"/>
</dbReference>
<feature type="region of interest" description="Disordered" evidence="4">
    <location>
        <begin position="1217"/>
        <end position="1275"/>
    </location>
</feature>
<dbReference type="InterPro" id="IPR044769">
    <property type="entry name" value="PIKfyve_PIPKc"/>
</dbReference>
<accession>A0ABZ1CUA4</accession>
<dbReference type="SUPFAM" id="SSF56104">
    <property type="entry name" value="SAICAR synthase-like"/>
    <property type="match status" value="1"/>
</dbReference>
<feature type="compositionally biased region" description="Polar residues" evidence="4">
    <location>
        <begin position="492"/>
        <end position="501"/>
    </location>
</feature>
<dbReference type="PANTHER" id="PTHR45748:SF7">
    <property type="entry name" value="1-PHOSPHATIDYLINOSITOL 3-PHOSPHATE 5-KINASE-RELATED"/>
    <property type="match status" value="1"/>
</dbReference>
<feature type="compositionally biased region" description="Basic and acidic residues" evidence="4">
    <location>
        <begin position="236"/>
        <end position="249"/>
    </location>
</feature>
<evidence type="ECO:0000313" key="7">
    <source>
        <dbReference type="Proteomes" id="UP001329825"/>
    </source>
</evidence>
<dbReference type="InterPro" id="IPR002498">
    <property type="entry name" value="PInositol-4-P-4/5-kinase_core"/>
</dbReference>
<dbReference type="SMART" id="SM00330">
    <property type="entry name" value="PIPKc"/>
    <property type="match status" value="1"/>
</dbReference>
<feature type="region of interest" description="Disordered" evidence="4">
    <location>
        <begin position="357"/>
        <end position="413"/>
    </location>
</feature>
<keyword evidence="3" id="KW-0418">Kinase</keyword>
<keyword evidence="3" id="KW-0808">Transferase</keyword>
<evidence type="ECO:0000256" key="3">
    <source>
        <dbReference type="PROSITE-ProRule" id="PRU00781"/>
    </source>
</evidence>
<feature type="domain" description="PIPK" evidence="5">
    <location>
        <begin position="1411"/>
        <end position="1751"/>
    </location>
</feature>
<dbReference type="CDD" id="cd17300">
    <property type="entry name" value="PIPKc_PIKfyve"/>
    <property type="match status" value="1"/>
</dbReference>
<dbReference type="PANTHER" id="PTHR45748">
    <property type="entry name" value="1-PHOSPHATIDYLINOSITOL 3-PHOSPHATE 5-KINASE-RELATED"/>
    <property type="match status" value="1"/>
</dbReference>
<feature type="region of interest" description="Disordered" evidence="4">
    <location>
        <begin position="1321"/>
        <end position="1340"/>
    </location>
</feature>
<proteinExistence type="predicted"/>
<evidence type="ECO:0000259" key="5">
    <source>
        <dbReference type="PROSITE" id="PS51455"/>
    </source>
</evidence>
<protein>
    <recommendedName>
        <fullName evidence="5">PIPK domain-containing protein</fullName>
    </recommendedName>
</protein>
<sequence>MLAPIKASASPTNVPSRLPDQPLPKDSLGVRPKSPPLPPRKYVSGLPPTYLRHLRGLLHQWLEQQIHATGNEALPTARHDPALDDERLWSEGQVECIEKAIWEGAVLPRSSQGRDRSGRGLLELDWREWTKGALRRKAIWKQAQASHRQTDDAEENLSKGSDPKVGKSEQSSWKGSIKDKDNESLGKGKSSIPGSPFPSTSSLTPLRSASRQSSFASSSRSTISESNPVTPLSSRKQGEVNECRDEGDEQRNEWCKIVSTLKGFKRYSINNRDEWEVVEDRFPQIDTIQRDVPGAFPQTSHYDCGTSDNQYHMTDSPSDSNFSNLGLPTPTSLPERSVLDSEILKPVFCLHFPSDSYKHGGSSSTLRLKRDNSLGKRSQSSLGSNSGNKSWWNGSGGRWSEMTIGPNLDSNSELQPEVDFMEGQFASPSMDSGVGTWRQSMVNATNRNRKGVLDSFRGSPETSSSIHEESADQSGVEADQSATEEFDEDRNSTWSGTQRGSSRNEKESLSVILSGGEDDIPRKEAEDGKIAVVGGTIVVRGVKKHQERKALEAILHLLIYTIQSMNIELELLDAFRIPREPDEPPLPFNIMHKTMHHPPALTGTRDSTDIHRNHSLKERKGENPKGFFRRLGKDTKHVWEGLLGKRRTSNSHEIPLPTSADDKIGLPSTPVTGMFLESHKVQISPSSVNLPKAGLPEKSHIPHPTERHIAILSKLESQSHSTTPGLIIPMPPLLLRVKEEDRVRQERARQEIHEEATYVVDGLPGKSPTLSRSSTLMNDSKPTDPLRGRALGYRLGGDVRAGLGALSSGIDTFEAWNKLQRLDTLFATGLEVILENGEREVYICERPTHSTFIYWDEEKDKTIEDILNDLKDEFSEDNMVCARPGCTASSNEHLRWWVHAGKKVALRVEKMDKQDMKYGQIAVWAKCRECQRVSEARDLKSIPKSYSWGKLLEALLYTHILHPPSLCEHADSTSYWLRSSSLVLSLSVDEVPILDTRLPKLQVGPNVAKRKGGKEQVITAMEGLVRKERGIAINHRLGEEINDFFDGMQKRLAALRSHLDEKGKTCDDKDSKLPPVPSKEKDETANSLSSLESNLLSTRNQLLDRLSSAPASEINDMRRSLADEVKSATSRLTDWLRKCSCDQVILNDIILPIPDYAREDDIFALPGSSVLVRVDEPASIIAYTLSSLEYFTELTNTARPAAPADDKEDGSISTSAIAHDTTATKEGQQSESSRNWSVEVKRRDTPRDILSLRTVTKKKSEAQLSQPPKPLLGLSLAPNEPSLELSLTQVEGKSQSSDRMGDLVKTITKAIAQDPILTKDSKTSTVKPSRTAGSDTDAMSGFLLEPRGMRRLMSDMEKSAPPSSFRPTTTRTVSDTSIKSSMPTLAHLTVPSSPQPLASDTNKEGWGSVTSSFSNLFNQLLKLGSDVGESIGSIRVKGTDRSLSSLMGPLGMMSTVDNALTSTDDRPHIQFNYTVGDRLKLGCTVYYASAFDKLRRRCAIDKSLIQSLSRTNAWEAQGGKSKAAFFMTHDKRYIVKELVSKWNVSDTHALLEIAPAYFEHLAGTHNKATSLAKIVGFYNVRIHDLQNGTKRQLDLLVMENLFYKQTISRTYDLKGIEGRKVPKNKNFTENEGKVDLLKAAEGTLFDNEWLDGLSRGFVLLQPHAKRILQEAISLDTRFLSNQSIMDYSLLIGLDEGKHELVIGLVDAIGSYNLFKTIESRGKMALKRGGDVTIIPPDQYRERFENALKHYFIACPDKWSKSRRSGGKRTVGLPSVL</sequence>
<dbReference type="Gene3D" id="3.30.810.10">
    <property type="entry name" value="2-Layer Sandwich"/>
    <property type="match status" value="1"/>
</dbReference>
<dbReference type="RefSeq" id="XP_062788991.1">
    <property type="nucleotide sequence ID" value="XM_062932940.1"/>
</dbReference>
<dbReference type="PROSITE" id="PS51455">
    <property type="entry name" value="PIPK"/>
    <property type="match status" value="1"/>
</dbReference>
<feature type="region of interest" description="Disordered" evidence="4">
    <location>
        <begin position="1357"/>
        <end position="1376"/>
    </location>
</feature>
<feature type="region of interest" description="Disordered" evidence="4">
    <location>
        <begin position="1062"/>
        <end position="1089"/>
    </location>
</feature>
<dbReference type="Gene3D" id="3.30.800.10">
    <property type="entry name" value="Phosphatidylinositol Phosphate Kinase II Beta"/>
    <property type="match status" value="1"/>
</dbReference>
<gene>
    <name evidence="6" type="ORF">IL334_001182</name>
</gene>
<dbReference type="Pfam" id="PF01504">
    <property type="entry name" value="PIP5K"/>
    <property type="match status" value="1"/>
</dbReference>
<keyword evidence="7" id="KW-1185">Reference proteome</keyword>
<feature type="compositionally biased region" description="Low complexity" evidence="4">
    <location>
        <begin position="1359"/>
        <end position="1374"/>
    </location>
</feature>
<feature type="region of interest" description="Disordered" evidence="4">
    <location>
        <begin position="302"/>
        <end position="329"/>
    </location>
</feature>
<feature type="compositionally biased region" description="Basic and acidic residues" evidence="4">
    <location>
        <begin position="1062"/>
        <end position="1084"/>
    </location>
</feature>
<keyword evidence="1 3" id="KW-0547">Nucleotide-binding</keyword>
<feature type="compositionally biased region" description="Low complexity" evidence="4">
    <location>
        <begin position="375"/>
        <end position="393"/>
    </location>
</feature>
<organism evidence="6 7">
    <name type="scientific">Kwoniella shivajii</name>
    <dbReference type="NCBI Taxonomy" id="564305"/>
    <lineage>
        <taxon>Eukaryota</taxon>
        <taxon>Fungi</taxon>
        <taxon>Dikarya</taxon>
        <taxon>Basidiomycota</taxon>
        <taxon>Agaricomycotina</taxon>
        <taxon>Tremellomycetes</taxon>
        <taxon>Tremellales</taxon>
        <taxon>Cryptococcaceae</taxon>
        <taxon>Kwoniella</taxon>
    </lineage>
</organism>
<evidence type="ECO:0000256" key="2">
    <source>
        <dbReference type="ARBA" id="ARBA00022840"/>
    </source>
</evidence>